<evidence type="ECO:0000313" key="2">
    <source>
        <dbReference type="EMBL" id="KIV86454.1"/>
    </source>
</evidence>
<feature type="region of interest" description="Disordered" evidence="1">
    <location>
        <begin position="140"/>
        <end position="162"/>
    </location>
</feature>
<protein>
    <submittedName>
        <fullName evidence="2">Uncharacterized protein</fullName>
    </submittedName>
</protein>
<name>A0A0D1YY36_9EURO</name>
<proteinExistence type="predicted"/>
<sequence>MAGVYIPPHVRKLPVRTRVSVDDERQTTPAPAVAIAKADGGLFSLRAIHGHFKPGQPLGSNACKTLHDTAATPGVLGYMILLHQADPRWHPDRIVFVKSDLSLLTAGVEVVNEGKEQPQPPTVSAPSANSIAATTTASITTSTNDEEIQTHSADRNQTQLQARPNGKSTAIAVFLQVHPFPSTTSALNDRSFVFEGWFHISRLAILQPRSPDLTRMLDQKYQVPSTPDEVRDAFRSRDDWQLGFDKKWAVIKLEHAARGAHEAPDIATMAGQSETGEVRVSYAEPLLMTVNEMLRWQRTVNKTAEEIEHRERPAKQIDLERQSCRSREVQSWRHEA</sequence>
<evidence type="ECO:0000313" key="3">
    <source>
        <dbReference type="Proteomes" id="UP000053599"/>
    </source>
</evidence>
<accession>A0A0D1YY36</accession>
<reference evidence="2 3" key="1">
    <citation type="submission" date="2015-01" db="EMBL/GenBank/DDBJ databases">
        <title>The Genome Sequence of Exophiala sideris CBS121828.</title>
        <authorList>
            <consortium name="The Broad Institute Genomics Platform"/>
            <person name="Cuomo C."/>
            <person name="de Hoog S."/>
            <person name="Gorbushina A."/>
            <person name="Stielow B."/>
            <person name="Teixiera M."/>
            <person name="Abouelleil A."/>
            <person name="Chapman S.B."/>
            <person name="Priest M."/>
            <person name="Young S.K."/>
            <person name="Wortman J."/>
            <person name="Nusbaum C."/>
            <person name="Birren B."/>
        </authorList>
    </citation>
    <scope>NUCLEOTIDE SEQUENCE [LARGE SCALE GENOMIC DNA]</scope>
    <source>
        <strain evidence="2 3">CBS 121828</strain>
    </source>
</reference>
<dbReference type="AlphaFoldDB" id="A0A0D1YY36"/>
<gene>
    <name evidence="2" type="ORF">PV11_02065</name>
</gene>
<evidence type="ECO:0000256" key="1">
    <source>
        <dbReference type="SAM" id="MobiDB-lite"/>
    </source>
</evidence>
<dbReference type="OrthoDB" id="4121280at2759"/>
<organism evidence="2 3">
    <name type="scientific">Exophiala sideris</name>
    <dbReference type="NCBI Taxonomy" id="1016849"/>
    <lineage>
        <taxon>Eukaryota</taxon>
        <taxon>Fungi</taxon>
        <taxon>Dikarya</taxon>
        <taxon>Ascomycota</taxon>
        <taxon>Pezizomycotina</taxon>
        <taxon>Eurotiomycetes</taxon>
        <taxon>Chaetothyriomycetidae</taxon>
        <taxon>Chaetothyriales</taxon>
        <taxon>Herpotrichiellaceae</taxon>
        <taxon>Exophiala</taxon>
    </lineage>
</organism>
<dbReference type="EMBL" id="KN846951">
    <property type="protein sequence ID" value="KIV86454.1"/>
    <property type="molecule type" value="Genomic_DNA"/>
</dbReference>
<dbReference type="Proteomes" id="UP000053599">
    <property type="component" value="Unassembled WGS sequence"/>
</dbReference>
<dbReference type="HOGENOM" id="CLU_826488_0_0_1"/>
<feature type="region of interest" description="Disordered" evidence="1">
    <location>
        <begin position="307"/>
        <end position="336"/>
    </location>
</feature>